<dbReference type="PANTHER" id="PTHR34846">
    <property type="entry name" value="4-CARBOXYMUCONOLACTONE DECARBOXYLASE FAMILY PROTEIN (AFU_ORTHOLOGUE AFUA_6G11590)"/>
    <property type="match status" value="1"/>
</dbReference>
<dbReference type="STRING" id="287986.DV20_16550"/>
<keyword evidence="3" id="KW-1185">Reference proteome</keyword>
<name>A0A066UBI2_9PSEU</name>
<accession>A0A066UBI2</accession>
<gene>
    <name evidence="2" type="ORF">DV20_16550</name>
</gene>
<dbReference type="Proteomes" id="UP000027345">
    <property type="component" value="Unassembled WGS sequence"/>
</dbReference>
<sequence>MDAMSKRIALGGAPELYQAMANLQAEVNKAGANAGLDPKLLELVKTRASQINGCAYCLDMHTRAALGLGESPRRLFVLDGWRETDLFTEQEQAALALTEAMTKLSATQTVPDDVYEQAVKVFTEEQYQAVAWEIIAINSWNRMTITSHTPLPERDA</sequence>
<evidence type="ECO:0000313" key="2">
    <source>
        <dbReference type="EMBL" id="KDN21494.1"/>
    </source>
</evidence>
<dbReference type="InterPro" id="IPR003779">
    <property type="entry name" value="CMD-like"/>
</dbReference>
<evidence type="ECO:0000259" key="1">
    <source>
        <dbReference type="Pfam" id="PF02627"/>
    </source>
</evidence>
<dbReference type="EMBL" id="JMQI01000028">
    <property type="protein sequence ID" value="KDN21494.1"/>
    <property type="molecule type" value="Genomic_DNA"/>
</dbReference>
<evidence type="ECO:0000313" key="3">
    <source>
        <dbReference type="Proteomes" id="UP000027345"/>
    </source>
</evidence>
<organism evidence="2 3">
    <name type="scientific">Amycolatopsis rifamycinica</name>
    <dbReference type="NCBI Taxonomy" id="287986"/>
    <lineage>
        <taxon>Bacteria</taxon>
        <taxon>Bacillati</taxon>
        <taxon>Actinomycetota</taxon>
        <taxon>Actinomycetes</taxon>
        <taxon>Pseudonocardiales</taxon>
        <taxon>Pseudonocardiaceae</taxon>
        <taxon>Amycolatopsis</taxon>
    </lineage>
</organism>
<dbReference type="Pfam" id="PF02627">
    <property type="entry name" value="CMD"/>
    <property type="match status" value="1"/>
</dbReference>
<dbReference type="Gene3D" id="1.20.1290.10">
    <property type="entry name" value="AhpD-like"/>
    <property type="match status" value="1"/>
</dbReference>
<reference evidence="2 3" key="1">
    <citation type="submission" date="2014-05" db="EMBL/GenBank/DDBJ databases">
        <title>Draft genome sequence of Amycolatopsis rifamycinica DSM 46095.</title>
        <authorList>
            <person name="Lal R."/>
            <person name="Saxena A."/>
            <person name="Kumari R."/>
            <person name="Mukherjee U."/>
            <person name="Singh P."/>
            <person name="Sangwan N."/>
            <person name="Mahato N.K."/>
        </authorList>
    </citation>
    <scope>NUCLEOTIDE SEQUENCE [LARGE SCALE GENOMIC DNA]</scope>
    <source>
        <strain evidence="2 3">DSM 46095</strain>
    </source>
</reference>
<feature type="domain" description="Carboxymuconolactone decarboxylase-like" evidence="1">
    <location>
        <begin position="14"/>
        <end position="99"/>
    </location>
</feature>
<dbReference type="InterPro" id="IPR004675">
    <property type="entry name" value="AhpD_core"/>
</dbReference>
<proteinExistence type="predicted"/>
<dbReference type="AlphaFoldDB" id="A0A066UBI2"/>
<dbReference type="OrthoDB" id="5185109at2"/>
<dbReference type="InterPro" id="IPR029032">
    <property type="entry name" value="AhpD-like"/>
</dbReference>
<keyword evidence="2" id="KW-0575">Peroxidase</keyword>
<dbReference type="eggNOG" id="COG2128">
    <property type="taxonomic scope" value="Bacteria"/>
</dbReference>
<dbReference type="SUPFAM" id="SSF69118">
    <property type="entry name" value="AhpD-like"/>
    <property type="match status" value="1"/>
</dbReference>
<protein>
    <submittedName>
        <fullName evidence="2">Alkylhydroperoxidase</fullName>
    </submittedName>
</protein>
<dbReference type="GO" id="GO:0051920">
    <property type="term" value="F:peroxiredoxin activity"/>
    <property type="evidence" value="ECO:0007669"/>
    <property type="project" value="InterPro"/>
</dbReference>
<keyword evidence="2" id="KW-0560">Oxidoreductase</keyword>
<comment type="caution">
    <text evidence="2">The sequence shown here is derived from an EMBL/GenBank/DDBJ whole genome shotgun (WGS) entry which is preliminary data.</text>
</comment>
<dbReference type="PANTHER" id="PTHR34846:SF10">
    <property type="entry name" value="CYTOPLASMIC PROTEIN"/>
    <property type="match status" value="1"/>
</dbReference>
<dbReference type="NCBIfam" id="TIGR00778">
    <property type="entry name" value="ahpD_dom"/>
    <property type="match status" value="1"/>
</dbReference>